<gene>
    <name evidence="13" type="ORF">Cylst_3689</name>
</gene>
<dbReference type="InterPro" id="IPR008915">
    <property type="entry name" value="Peptidase_M50"/>
</dbReference>
<keyword evidence="11" id="KW-0479">Metal-binding</keyword>
<dbReference type="SMART" id="SM00228">
    <property type="entry name" value="PDZ"/>
    <property type="match status" value="1"/>
</dbReference>
<dbReference type="NCBIfam" id="TIGR00054">
    <property type="entry name" value="RIP metalloprotease RseP"/>
    <property type="match status" value="2"/>
</dbReference>
<dbReference type="EMBL" id="CP003642">
    <property type="protein sequence ID" value="AFZ25813.1"/>
    <property type="molecule type" value="Genomic_DNA"/>
</dbReference>
<dbReference type="HOGENOM" id="CLU_025778_1_1_3"/>
<keyword evidence="9 11" id="KW-0482">Metalloprotease</keyword>
<dbReference type="Pfam" id="PF02163">
    <property type="entry name" value="Peptidase_M50"/>
    <property type="match status" value="1"/>
</dbReference>
<dbReference type="InterPro" id="IPR001478">
    <property type="entry name" value="PDZ"/>
</dbReference>
<dbReference type="InterPro" id="IPR041489">
    <property type="entry name" value="PDZ_6"/>
</dbReference>
<dbReference type="EC" id="3.4.24.-" evidence="11"/>
<evidence type="ECO:0000313" key="13">
    <source>
        <dbReference type="EMBL" id="AFZ25813.1"/>
    </source>
</evidence>
<evidence type="ECO:0000313" key="14">
    <source>
        <dbReference type="Proteomes" id="UP000010475"/>
    </source>
</evidence>
<keyword evidence="14" id="KW-1185">Reference proteome</keyword>
<keyword evidence="4 13" id="KW-0645">Protease</keyword>
<evidence type="ECO:0000256" key="8">
    <source>
        <dbReference type="ARBA" id="ARBA00022989"/>
    </source>
</evidence>
<dbReference type="GO" id="GO:0016020">
    <property type="term" value="C:membrane"/>
    <property type="evidence" value="ECO:0007669"/>
    <property type="project" value="UniProtKB-SubCell"/>
</dbReference>
<keyword evidence="7 11" id="KW-0862">Zinc</keyword>
<protein>
    <recommendedName>
        <fullName evidence="11">Zinc metalloprotease</fullName>
        <ecNumber evidence="11">3.4.24.-</ecNumber>
    </recommendedName>
</protein>
<dbReference type="RefSeq" id="WP_015209061.1">
    <property type="nucleotide sequence ID" value="NC_019757.1"/>
</dbReference>
<dbReference type="InterPro" id="IPR004387">
    <property type="entry name" value="Pept_M50_Zn"/>
</dbReference>
<dbReference type="Gene3D" id="2.30.42.10">
    <property type="match status" value="1"/>
</dbReference>
<dbReference type="PROSITE" id="PS50106">
    <property type="entry name" value="PDZ"/>
    <property type="match status" value="1"/>
</dbReference>
<evidence type="ECO:0000256" key="5">
    <source>
        <dbReference type="ARBA" id="ARBA00022692"/>
    </source>
</evidence>
<evidence type="ECO:0000256" key="10">
    <source>
        <dbReference type="ARBA" id="ARBA00023136"/>
    </source>
</evidence>
<proteinExistence type="inferred from homology"/>
<dbReference type="eggNOG" id="COG0750">
    <property type="taxonomic scope" value="Bacteria"/>
</dbReference>
<dbReference type="Proteomes" id="UP000010475">
    <property type="component" value="Chromosome"/>
</dbReference>
<feature type="transmembrane region" description="Helical" evidence="11">
    <location>
        <begin position="92"/>
        <end position="117"/>
    </location>
</feature>
<dbReference type="STRING" id="56107.Cylst_3689"/>
<comment type="cofactor">
    <cofactor evidence="1 11">
        <name>Zn(2+)</name>
        <dbReference type="ChEBI" id="CHEBI:29105"/>
    </cofactor>
</comment>
<evidence type="ECO:0000256" key="2">
    <source>
        <dbReference type="ARBA" id="ARBA00004141"/>
    </source>
</evidence>
<reference evidence="13 14" key="1">
    <citation type="submission" date="2012-06" db="EMBL/GenBank/DDBJ databases">
        <title>Finished chromosome of genome of Cylindrospermum stagnale PCC 7417.</title>
        <authorList>
            <consortium name="US DOE Joint Genome Institute"/>
            <person name="Gugger M."/>
            <person name="Coursin T."/>
            <person name="Rippka R."/>
            <person name="Tandeau De Marsac N."/>
            <person name="Huntemann M."/>
            <person name="Wei C.-L."/>
            <person name="Han J."/>
            <person name="Detter J.C."/>
            <person name="Han C."/>
            <person name="Tapia R."/>
            <person name="Chen A."/>
            <person name="Kyrpides N."/>
            <person name="Mavromatis K."/>
            <person name="Markowitz V."/>
            <person name="Szeto E."/>
            <person name="Ivanova N."/>
            <person name="Pagani I."/>
            <person name="Pati A."/>
            <person name="Goodwin L."/>
            <person name="Nordberg H.P."/>
            <person name="Cantor M.N."/>
            <person name="Hua S.X."/>
            <person name="Woyke T."/>
            <person name="Kerfeld C.A."/>
        </authorList>
    </citation>
    <scope>NUCLEOTIDE SEQUENCE [LARGE SCALE GENOMIC DNA]</scope>
    <source>
        <strain evidence="13 14">PCC 7417</strain>
    </source>
</reference>
<evidence type="ECO:0000256" key="4">
    <source>
        <dbReference type="ARBA" id="ARBA00022670"/>
    </source>
</evidence>
<dbReference type="GO" id="GO:0006508">
    <property type="term" value="P:proteolysis"/>
    <property type="evidence" value="ECO:0007669"/>
    <property type="project" value="UniProtKB-KW"/>
</dbReference>
<organism evidence="13 14">
    <name type="scientific">Cylindrospermum stagnale PCC 7417</name>
    <dbReference type="NCBI Taxonomy" id="56107"/>
    <lineage>
        <taxon>Bacteria</taxon>
        <taxon>Bacillati</taxon>
        <taxon>Cyanobacteriota</taxon>
        <taxon>Cyanophyceae</taxon>
        <taxon>Nostocales</taxon>
        <taxon>Nostocaceae</taxon>
        <taxon>Cylindrospermum</taxon>
    </lineage>
</organism>
<dbReference type="Pfam" id="PF17820">
    <property type="entry name" value="PDZ_6"/>
    <property type="match status" value="1"/>
</dbReference>
<dbReference type="OrthoDB" id="9782003at2"/>
<feature type="transmembrane region" description="Helical" evidence="11">
    <location>
        <begin position="283"/>
        <end position="304"/>
    </location>
</feature>
<dbReference type="AlphaFoldDB" id="K9X020"/>
<dbReference type="InterPro" id="IPR036034">
    <property type="entry name" value="PDZ_sf"/>
</dbReference>
<feature type="transmembrane region" description="Helical" evidence="11">
    <location>
        <begin position="330"/>
        <end position="348"/>
    </location>
</feature>
<comment type="similarity">
    <text evidence="3 11">Belongs to the peptidase M50B family.</text>
</comment>
<evidence type="ECO:0000256" key="9">
    <source>
        <dbReference type="ARBA" id="ARBA00023049"/>
    </source>
</evidence>
<evidence type="ECO:0000256" key="11">
    <source>
        <dbReference type="RuleBase" id="RU362031"/>
    </source>
</evidence>
<dbReference type="GO" id="GO:0004222">
    <property type="term" value="F:metalloendopeptidase activity"/>
    <property type="evidence" value="ECO:0007669"/>
    <property type="project" value="InterPro"/>
</dbReference>
<evidence type="ECO:0000256" key="3">
    <source>
        <dbReference type="ARBA" id="ARBA00007931"/>
    </source>
</evidence>
<dbReference type="SUPFAM" id="SSF50156">
    <property type="entry name" value="PDZ domain-like"/>
    <property type="match status" value="1"/>
</dbReference>
<dbReference type="PANTHER" id="PTHR42837">
    <property type="entry name" value="REGULATOR OF SIGMA-E PROTEASE RSEP"/>
    <property type="match status" value="1"/>
</dbReference>
<evidence type="ECO:0000256" key="1">
    <source>
        <dbReference type="ARBA" id="ARBA00001947"/>
    </source>
</evidence>
<accession>K9X020</accession>
<keyword evidence="5 11" id="KW-0812">Transmembrane</keyword>
<sequence>MSVLAAISVLAILILVHEAGHFIAARSQGIYVNRFSLGFGPVIWKYQGPQTEYALRAFPLGGFVGFPDDDPDSDVPPNDPNLLRNRPILDRAIVISAGVIANLIFAYLVLVLQLGIVGIPKEFNYQPGVIVKPVNEQSLAYQAGIREGDIILAVNGQEIPATENSTALLTKEIQNHPNQQIELRVQHKNEQVSLKISPNKGADGKGLIGIELGPNGSVAYRRPNSPVEIFSIAANRFQELFVGTLKGFGQLVTNFQQTIGQVSGPVNIVKIGAKLADENSTNLLSFAAIISINLAIINILPLPALDGGQLAFLLIEGLLGKPLPTKIQEGVMQTGLVLLLGLGIFLIVKETTQLTSQLDWVQRLFQ</sequence>
<keyword evidence="8 11" id="KW-1133">Transmembrane helix</keyword>
<evidence type="ECO:0000256" key="6">
    <source>
        <dbReference type="ARBA" id="ARBA00022801"/>
    </source>
</evidence>
<dbReference type="CDD" id="cd06163">
    <property type="entry name" value="S2P-M50_PDZ_RseP-like"/>
    <property type="match status" value="1"/>
</dbReference>
<dbReference type="KEGG" id="csg:Cylst_3689"/>
<name>K9X020_9NOST</name>
<comment type="subcellular location">
    <subcellularLocation>
        <location evidence="2">Membrane</location>
        <topology evidence="2">Multi-pass membrane protein</topology>
    </subcellularLocation>
</comment>
<evidence type="ECO:0000259" key="12">
    <source>
        <dbReference type="PROSITE" id="PS50106"/>
    </source>
</evidence>
<keyword evidence="6 11" id="KW-0378">Hydrolase</keyword>
<dbReference type="PANTHER" id="PTHR42837:SF2">
    <property type="entry name" value="MEMBRANE METALLOPROTEASE ARASP2, CHLOROPLASTIC-RELATED"/>
    <property type="match status" value="1"/>
</dbReference>
<keyword evidence="10 11" id="KW-0472">Membrane</keyword>
<feature type="domain" description="PDZ" evidence="12">
    <location>
        <begin position="128"/>
        <end position="200"/>
    </location>
</feature>
<dbReference type="GO" id="GO:0046872">
    <property type="term" value="F:metal ion binding"/>
    <property type="evidence" value="ECO:0007669"/>
    <property type="project" value="UniProtKB-KW"/>
</dbReference>
<evidence type="ECO:0000256" key="7">
    <source>
        <dbReference type="ARBA" id="ARBA00022833"/>
    </source>
</evidence>
<dbReference type="PATRIC" id="fig|56107.3.peg.4057"/>